<sequence>MKPSKNFSRLKTAKMKIYATGSQLYDEIFNFDFLASKPNFCAFSTTLKNKYLRKKYSDDLIL</sequence>
<comment type="caution">
    <text evidence="1">The sequence shown here is derived from an EMBL/GenBank/DDBJ whole genome shotgun (WGS) entry which is preliminary data.</text>
</comment>
<reference evidence="1 2" key="1">
    <citation type="journal article" date="2018" name="Sci. Rep.">
        <title>Genomic signatures of local adaptation to the degree of environmental predictability in rotifers.</title>
        <authorList>
            <person name="Franch-Gras L."/>
            <person name="Hahn C."/>
            <person name="Garcia-Roger E.M."/>
            <person name="Carmona M.J."/>
            <person name="Serra M."/>
            <person name="Gomez A."/>
        </authorList>
    </citation>
    <scope>NUCLEOTIDE SEQUENCE [LARGE SCALE GENOMIC DNA]</scope>
    <source>
        <strain evidence="1">HYR1</strain>
    </source>
</reference>
<name>A0A3M7Q959_BRAPC</name>
<evidence type="ECO:0000313" key="2">
    <source>
        <dbReference type="Proteomes" id="UP000276133"/>
    </source>
</evidence>
<keyword evidence="2" id="KW-1185">Reference proteome</keyword>
<gene>
    <name evidence="1" type="ORF">BpHYR1_005535</name>
</gene>
<proteinExistence type="predicted"/>
<dbReference type="EMBL" id="REGN01006951">
    <property type="protein sequence ID" value="RNA07752.1"/>
    <property type="molecule type" value="Genomic_DNA"/>
</dbReference>
<organism evidence="1 2">
    <name type="scientific">Brachionus plicatilis</name>
    <name type="common">Marine rotifer</name>
    <name type="synonym">Brachionus muelleri</name>
    <dbReference type="NCBI Taxonomy" id="10195"/>
    <lineage>
        <taxon>Eukaryota</taxon>
        <taxon>Metazoa</taxon>
        <taxon>Spiralia</taxon>
        <taxon>Gnathifera</taxon>
        <taxon>Rotifera</taxon>
        <taxon>Eurotatoria</taxon>
        <taxon>Monogononta</taxon>
        <taxon>Pseudotrocha</taxon>
        <taxon>Ploima</taxon>
        <taxon>Brachionidae</taxon>
        <taxon>Brachionus</taxon>
    </lineage>
</organism>
<dbReference type="AlphaFoldDB" id="A0A3M7Q959"/>
<accession>A0A3M7Q959</accession>
<dbReference type="Proteomes" id="UP000276133">
    <property type="component" value="Unassembled WGS sequence"/>
</dbReference>
<evidence type="ECO:0000313" key="1">
    <source>
        <dbReference type="EMBL" id="RNA07752.1"/>
    </source>
</evidence>
<protein>
    <submittedName>
        <fullName evidence="1">Uncharacterized protein</fullName>
    </submittedName>
</protein>